<keyword evidence="9" id="KW-0269">Exonuclease</keyword>
<dbReference type="PANTHER" id="PTHR36928:SF1">
    <property type="entry name" value="PHOSPHATASE YCDX-RELATED"/>
    <property type="match status" value="1"/>
</dbReference>
<keyword evidence="3" id="KW-0548">Nucleotidyltransferase</keyword>
<dbReference type="AlphaFoldDB" id="A0A654LZC4"/>
<keyword evidence="9" id="KW-0540">Nuclease</keyword>
<dbReference type="InterPro" id="IPR037160">
    <property type="entry name" value="DNA_Pol_thumb_sf"/>
</dbReference>
<dbReference type="InterPro" id="IPR047967">
    <property type="entry name" value="PolX_PHP"/>
</dbReference>
<evidence type="ECO:0000256" key="6">
    <source>
        <dbReference type="ARBA" id="ARBA00023204"/>
    </source>
</evidence>
<dbReference type="InterPro" id="IPR029398">
    <property type="entry name" value="PolB_thumb"/>
</dbReference>
<dbReference type="Pfam" id="PF14520">
    <property type="entry name" value="HHH_5"/>
    <property type="match status" value="1"/>
</dbReference>
<comment type="catalytic activity">
    <reaction evidence="7">
        <text>DNA(n) + a 2'-deoxyribonucleoside 5'-triphosphate = DNA(n+1) + diphosphate</text>
        <dbReference type="Rhea" id="RHEA:22508"/>
        <dbReference type="Rhea" id="RHEA-COMP:17339"/>
        <dbReference type="Rhea" id="RHEA-COMP:17340"/>
        <dbReference type="ChEBI" id="CHEBI:33019"/>
        <dbReference type="ChEBI" id="CHEBI:61560"/>
        <dbReference type="ChEBI" id="CHEBI:173112"/>
        <dbReference type="EC" id="2.7.7.7"/>
    </reaction>
</comment>
<evidence type="ECO:0000259" key="8">
    <source>
        <dbReference type="SMART" id="SM00483"/>
    </source>
</evidence>
<dbReference type="EC" id="2.7.7.7" evidence="1"/>
<feature type="domain" description="DNA-directed DNA polymerase X" evidence="8">
    <location>
        <begin position="43"/>
        <end position="359"/>
    </location>
</feature>
<dbReference type="SUPFAM" id="SSF47802">
    <property type="entry name" value="DNA polymerase beta, N-terminal domain-like"/>
    <property type="match status" value="1"/>
</dbReference>
<dbReference type="InterPro" id="IPR050243">
    <property type="entry name" value="PHP_phosphatase"/>
</dbReference>
<dbReference type="GO" id="GO:0004527">
    <property type="term" value="F:exonuclease activity"/>
    <property type="evidence" value="ECO:0007669"/>
    <property type="project" value="UniProtKB-KW"/>
</dbReference>
<dbReference type="PRINTS" id="PR00870">
    <property type="entry name" value="DNAPOLXBETA"/>
</dbReference>
<dbReference type="SUPFAM" id="SSF89550">
    <property type="entry name" value="PHP domain-like"/>
    <property type="match status" value="1"/>
</dbReference>
<evidence type="ECO:0000256" key="3">
    <source>
        <dbReference type="ARBA" id="ARBA00022695"/>
    </source>
</evidence>
<dbReference type="OrthoDB" id="8999at2157"/>
<dbReference type="GeneID" id="60421445"/>
<dbReference type="SMART" id="SM00483">
    <property type="entry name" value="POLXc"/>
    <property type="match status" value="1"/>
</dbReference>
<evidence type="ECO:0000313" key="10">
    <source>
        <dbReference type="Proteomes" id="UP000058925"/>
    </source>
</evidence>
<dbReference type="InterPro" id="IPR010996">
    <property type="entry name" value="HHH_MUS81"/>
</dbReference>
<evidence type="ECO:0000256" key="4">
    <source>
        <dbReference type="ARBA" id="ARBA00022763"/>
    </source>
</evidence>
<keyword evidence="10" id="KW-1185">Reference proteome</keyword>
<organism evidence="9 10">
    <name type="scientific">Candidatus Nitrosocosmicus oleophilus</name>
    <dbReference type="NCBI Taxonomy" id="1353260"/>
    <lineage>
        <taxon>Archaea</taxon>
        <taxon>Nitrososphaerota</taxon>
        <taxon>Nitrososphaeria</taxon>
        <taxon>Nitrososphaerales</taxon>
        <taxon>Nitrososphaeraceae</taxon>
        <taxon>Candidatus Nitrosocosmicus</taxon>
    </lineage>
</organism>
<proteinExistence type="predicted"/>
<reference evidence="10" key="1">
    <citation type="submission" date="2015-10" db="EMBL/GenBank/DDBJ databases">
        <title>Niche specialization of a soil ammonia-oxidizing archaeon, Candidatus Nitrosocosmicus oleophilus.</title>
        <authorList>
            <person name="Jung M.-Y."/>
            <person name="Rhee S.-K."/>
        </authorList>
    </citation>
    <scope>NUCLEOTIDE SEQUENCE [LARGE SCALE GENOMIC DNA]</scope>
    <source>
        <strain evidence="10">MY3</strain>
    </source>
</reference>
<dbReference type="RefSeq" id="WP_196818025.1">
    <property type="nucleotide sequence ID" value="NZ_CP012850.1"/>
</dbReference>
<keyword evidence="9" id="KW-0378">Hydrolase</keyword>
<keyword evidence="2" id="KW-0808">Transferase</keyword>
<dbReference type="InterPro" id="IPR002008">
    <property type="entry name" value="DNA_pol_X_beta-like"/>
</dbReference>
<dbReference type="Pfam" id="PF14791">
    <property type="entry name" value="DNA_pol_B_thumb"/>
    <property type="match status" value="1"/>
</dbReference>
<keyword evidence="4" id="KW-0227">DNA damage</keyword>
<dbReference type="Proteomes" id="UP000058925">
    <property type="component" value="Chromosome"/>
</dbReference>
<dbReference type="Gene3D" id="1.10.150.20">
    <property type="entry name" value="5' to 3' exonuclease, C-terminal subdomain"/>
    <property type="match status" value="1"/>
</dbReference>
<evidence type="ECO:0000256" key="7">
    <source>
        <dbReference type="ARBA" id="ARBA00049244"/>
    </source>
</evidence>
<dbReference type="KEGG" id="taa:NMY3_01385"/>
<dbReference type="GO" id="GO:0006281">
    <property type="term" value="P:DNA repair"/>
    <property type="evidence" value="ECO:0007669"/>
    <property type="project" value="UniProtKB-KW"/>
</dbReference>
<evidence type="ECO:0000313" key="9">
    <source>
        <dbReference type="EMBL" id="ALI35589.1"/>
    </source>
</evidence>
<protein>
    <recommendedName>
        <fullName evidence="1">DNA-directed DNA polymerase</fullName>
        <ecNumber evidence="1">2.7.7.7</ecNumber>
    </recommendedName>
</protein>
<keyword evidence="5" id="KW-0239">DNA-directed DNA polymerase</keyword>
<dbReference type="InterPro" id="IPR043519">
    <property type="entry name" value="NT_sf"/>
</dbReference>
<dbReference type="Gene3D" id="3.30.210.10">
    <property type="entry name" value="DNA polymerase, thumb domain"/>
    <property type="match status" value="1"/>
</dbReference>
<evidence type="ECO:0000256" key="2">
    <source>
        <dbReference type="ARBA" id="ARBA00022679"/>
    </source>
</evidence>
<dbReference type="PANTHER" id="PTHR36928">
    <property type="entry name" value="PHOSPHATASE YCDX-RELATED"/>
    <property type="match status" value="1"/>
</dbReference>
<dbReference type="Pfam" id="PF14716">
    <property type="entry name" value="HHH_8"/>
    <property type="match status" value="1"/>
</dbReference>
<dbReference type="GO" id="GO:0042578">
    <property type="term" value="F:phosphoric ester hydrolase activity"/>
    <property type="evidence" value="ECO:0007669"/>
    <property type="project" value="TreeGrafter"/>
</dbReference>
<evidence type="ECO:0000256" key="1">
    <source>
        <dbReference type="ARBA" id="ARBA00012417"/>
    </source>
</evidence>
<dbReference type="CDD" id="cd07436">
    <property type="entry name" value="PHP_PolX"/>
    <property type="match status" value="1"/>
</dbReference>
<dbReference type="InterPro" id="IPR002054">
    <property type="entry name" value="DNA-dir_DNA_pol_X"/>
</dbReference>
<sequence>MLVLIVSPTSKNTQLPKQNDEKINEYQRMSYNVKLANVEISDILRKISFLLELDNDIDNNKTNLNFKNRAYIKAADQIDNLPLSITSLYEERGINGLLQIPSIGKAISSKIEEYIKTGKIEYYEILKSKYPIKVDDFVGLEGIGPKTLRVIIDKLPVRSLSDLEKAAREGKLNGISGISKKKEERILKRIELHNIGKKRHLLGDIYPLVKQIEKYLTNLENVSIVTAVGSFRRMRETIGDIDFLVVSDNPDKVINSFVNMPEVKEILSKGDTKAFIKLNNGLDSDLLVVPKESYGAALQYFTGSKEHGIALRRLAQSNALRLNEWGLFDNKSNQKISGESEEQLYNKLGLEWIPPELRENRGEIEIAKKGSKEWQEKMKGLLKYGDIKGDLQVHSNSTDGKMSIEEMAYFARTNFDLDYIAITDHTKSLRIARGLDEQQLLDQAHKIQEFNDSIKSGTFFVDLNKHDEEKQVNRKTSNNEKKRIKGDRNLGDFRILSSAEVNILSDGSLDIPNNILDKLDIVGAAIHTNFSQPIDVQTNRLIKAAQNPSVDIVFHPTGRIINKRDGYPVDIPKLMTIAKETNTILEIDSHYNRLDLRDEYIRMAIQNDVKLVVDSDAHHPLHYAFLEFGIGQARRGWAGRNDILNTLPVSELLKKLK</sequence>
<dbReference type="GO" id="GO:0008270">
    <property type="term" value="F:zinc ion binding"/>
    <property type="evidence" value="ECO:0007669"/>
    <property type="project" value="TreeGrafter"/>
</dbReference>
<dbReference type="GO" id="GO:0003677">
    <property type="term" value="F:DNA binding"/>
    <property type="evidence" value="ECO:0007669"/>
    <property type="project" value="InterPro"/>
</dbReference>
<dbReference type="GO" id="GO:0003887">
    <property type="term" value="F:DNA-directed DNA polymerase activity"/>
    <property type="evidence" value="ECO:0007669"/>
    <property type="project" value="UniProtKB-KW"/>
</dbReference>
<evidence type="ECO:0000256" key="5">
    <source>
        <dbReference type="ARBA" id="ARBA00022932"/>
    </source>
</evidence>
<dbReference type="GO" id="GO:0005829">
    <property type="term" value="C:cytosol"/>
    <property type="evidence" value="ECO:0007669"/>
    <property type="project" value="TreeGrafter"/>
</dbReference>
<dbReference type="EMBL" id="CP012850">
    <property type="protein sequence ID" value="ALI35589.1"/>
    <property type="molecule type" value="Genomic_DNA"/>
</dbReference>
<dbReference type="Gene3D" id="3.30.460.10">
    <property type="entry name" value="Beta Polymerase, domain 2"/>
    <property type="match status" value="1"/>
</dbReference>
<name>A0A654LZC4_9ARCH</name>
<dbReference type="CDD" id="cd00141">
    <property type="entry name" value="NT_POLXc"/>
    <property type="match status" value="1"/>
</dbReference>
<dbReference type="InterPro" id="IPR027421">
    <property type="entry name" value="DNA_pol_lamdba_lyase_dom_sf"/>
</dbReference>
<dbReference type="Gene3D" id="1.10.150.110">
    <property type="entry name" value="DNA polymerase beta, N-terminal domain-like"/>
    <property type="match status" value="1"/>
</dbReference>
<gene>
    <name evidence="9" type="primary">polX_1</name>
    <name evidence="9" type="ORF">NMY3_01385</name>
</gene>
<accession>A0A654LZC4</accession>
<dbReference type="SUPFAM" id="SSF81301">
    <property type="entry name" value="Nucleotidyltransferase"/>
    <property type="match status" value="1"/>
</dbReference>
<dbReference type="InterPro" id="IPR016195">
    <property type="entry name" value="Pol/histidinol_Pase-like"/>
</dbReference>
<keyword evidence="6" id="KW-0234">DNA repair</keyword>
<dbReference type="Gene3D" id="3.20.20.140">
    <property type="entry name" value="Metal-dependent hydrolases"/>
    <property type="match status" value="1"/>
</dbReference>